<evidence type="ECO:0000256" key="8">
    <source>
        <dbReference type="ARBA" id="ARBA00022842"/>
    </source>
</evidence>
<name>A0ABT4CK57_9CLOT</name>
<evidence type="ECO:0000256" key="11">
    <source>
        <dbReference type="ARBA" id="ARBA00048523"/>
    </source>
</evidence>
<dbReference type="InterPro" id="IPR036412">
    <property type="entry name" value="HAD-like_sf"/>
</dbReference>
<dbReference type="InterPro" id="IPR023214">
    <property type="entry name" value="HAD_sf"/>
</dbReference>
<feature type="chain" id="PRO_5046821939" description="phosphoserine phosphatase" evidence="12">
    <location>
        <begin position="29"/>
        <end position="457"/>
    </location>
</feature>
<dbReference type="SUPFAM" id="SSF56784">
    <property type="entry name" value="HAD-like"/>
    <property type="match status" value="1"/>
</dbReference>
<reference evidence="13" key="1">
    <citation type="submission" date="2022-12" db="EMBL/GenBank/DDBJ databases">
        <authorList>
            <person name="Wang J."/>
        </authorList>
    </citation>
    <scope>NUCLEOTIDE SEQUENCE</scope>
    <source>
        <strain evidence="13">HY-42-06</strain>
    </source>
</reference>
<dbReference type="Pfam" id="PF12710">
    <property type="entry name" value="HAD"/>
    <property type="match status" value="1"/>
</dbReference>
<dbReference type="Proteomes" id="UP001079657">
    <property type="component" value="Unassembled WGS sequence"/>
</dbReference>
<evidence type="ECO:0000256" key="3">
    <source>
        <dbReference type="ARBA" id="ARBA00009184"/>
    </source>
</evidence>
<evidence type="ECO:0000313" key="13">
    <source>
        <dbReference type="EMBL" id="MCY6369303.1"/>
    </source>
</evidence>
<feature type="signal peptide" evidence="12">
    <location>
        <begin position="1"/>
        <end position="28"/>
    </location>
</feature>
<evidence type="ECO:0000256" key="6">
    <source>
        <dbReference type="ARBA" id="ARBA00022723"/>
    </source>
</evidence>
<accession>A0ABT4CK57</accession>
<keyword evidence="12" id="KW-0732">Signal</keyword>
<evidence type="ECO:0000256" key="4">
    <source>
        <dbReference type="ARBA" id="ARBA00012640"/>
    </source>
</evidence>
<organism evidence="13 14">
    <name type="scientific">Clostridium ganghwense</name>
    <dbReference type="NCBI Taxonomy" id="312089"/>
    <lineage>
        <taxon>Bacteria</taxon>
        <taxon>Bacillati</taxon>
        <taxon>Bacillota</taxon>
        <taxon>Clostridia</taxon>
        <taxon>Eubacteriales</taxon>
        <taxon>Clostridiaceae</taxon>
        <taxon>Clostridium</taxon>
    </lineage>
</organism>
<keyword evidence="6" id="KW-0479">Metal-binding</keyword>
<sequence>MIGKGLKKKLVVLTVIGAMLIPGTGAYAQEAKNNYNLKLQNSRSTYDSKISTSYIKSLVNSVPELEAGRWSPNTYNALKNLILRNGIRSTKYNYNSKPYAVFDWDQTSIYMDTEEALFRYQIENLVFKMTPEEFSKVIRKDIPDKNFNEEFNNKSGKSVNISKIGEDLDNDYKYLYNNYVGLKGKKSLEEIKKCEQFKDFRAKLYYLYESINGSFDASVGYPWVLYMFKNMNSQEVRALAQKSDDFNLADAIEKRTWTSSEKLSGKAGVVSVTFTSGLRTNPEVINLMHALAKNGIDVYICSASFEDVIKEFACSPKYGYNLPEDHVIAMKLERDKKGIIQAEYKKGYPQTQGEGKTKAIKDILVKKYGHGPVLVCGDSNGDVRMMSDFKDTQLVLINNRLKSKTSPIGKLSQKAAENIGDANAKYILQGRDENIGLYRPSEKTIKLGSDEERLLHK</sequence>
<dbReference type="PANTHER" id="PTHR43344:SF2">
    <property type="entry name" value="PHOSPHOSERINE PHOSPHATASE"/>
    <property type="match status" value="1"/>
</dbReference>
<evidence type="ECO:0000313" key="14">
    <source>
        <dbReference type="Proteomes" id="UP001079657"/>
    </source>
</evidence>
<protein>
    <recommendedName>
        <fullName evidence="4">phosphoserine phosphatase</fullName>
        <ecNumber evidence="4">3.1.3.3</ecNumber>
    </recommendedName>
</protein>
<dbReference type="Gene3D" id="1.20.1440.320">
    <property type="match status" value="1"/>
</dbReference>
<comment type="catalytic activity">
    <reaction evidence="11">
        <text>O-phospho-D-serine + H2O = D-serine + phosphate</text>
        <dbReference type="Rhea" id="RHEA:24873"/>
        <dbReference type="ChEBI" id="CHEBI:15377"/>
        <dbReference type="ChEBI" id="CHEBI:35247"/>
        <dbReference type="ChEBI" id="CHEBI:43474"/>
        <dbReference type="ChEBI" id="CHEBI:58680"/>
        <dbReference type="EC" id="3.1.3.3"/>
    </reaction>
</comment>
<dbReference type="CDD" id="cd01427">
    <property type="entry name" value="HAD_like"/>
    <property type="match status" value="1"/>
</dbReference>
<evidence type="ECO:0000256" key="1">
    <source>
        <dbReference type="ARBA" id="ARBA00001946"/>
    </source>
</evidence>
<gene>
    <name evidence="13" type="ORF">OXH55_01420</name>
</gene>
<comment type="catalytic activity">
    <reaction evidence="10">
        <text>O-phospho-L-serine + H2O = L-serine + phosphate</text>
        <dbReference type="Rhea" id="RHEA:21208"/>
        <dbReference type="ChEBI" id="CHEBI:15377"/>
        <dbReference type="ChEBI" id="CHEBI:33384"/>
        <dbReference type="ChEBI" id="CHEBI:43474"/>
        <dbReference type="ChEBI" id="CHEBI:57524"/>
        <dbReference type="EC" id="3.1.3.3"/>
    </reaction>
</comment>
<evidence type="ECO:0000256" key="10">
    <source>
        <dbReference type="ARBA" id="ARBA00048138"/>
    </source>
</evidence>
<dbReference type="RefSeq" id="WP_268047620.1">
    <property type="nucleotide sequence ID" value="NZ_JAPQES010000001.1"/>
</dbReference>
<comment type="pathway">
    <text evidence="2">Amino-acid biosynthesis; L-serine biosynthesis; L-serine from 3-phospho-D-glycerate: step 3/3.</text>
</comment>
<evidence type="ECO:0000256" key="12">
    <source>
        <dbReference type="SAM" id="SignalP"/>
    </source>
</evidence>
<evidence type="ECO:0000256" key="7">
    <source>
        <dbReference type="ARBA" id="ARBA00022801"/>
    </source>
</evidence>
<dbReference type="EC" id="3.1.3.3" evidence="4"/>
<dbReference type="EMBL" id="JAPQES010000001">
    <property type="protein sequence ID" value="MCY6369303.1"/>
    <property type="molecule type" value="Genomic_DNA"/>
</dbReference>
<evidence type="ECO:0000256" key="2">
    <source>
        <dbReference type="ARBA" id="ARBA00005135"/>
    </source>
</evidence>
<evidence type="ECO:0000256" key="5">
    <source>
        <dbReference type="ARBA" id="ARBA00022605"/>
    </source>
</evidence>
<keyword evidence="7" id="KW-0378">Hydrolase</keyword>
<evidence type="ECO:0000256" key="9">
    <source>
        <dbReference type="ARBA" id="ARBA00023299"/>
    </source>
</evidence>
<dbReference type="InterPro" id="IPR050582">
    <property type="entry name" value="HAD-like_SerB"/>
</dbReference>
<comment type="cofactor">
    <cofactor evidence="1">
        <name>Mg(2+)</name>
        <dbReference type="ChEBI" id="CHEBI:18420"/>
    </cofactor>
</comment>
<comment type="similarity">
    <text evidence="3">Belongs to the HAD-like hydrolase superfamily. SerB family.</text>
</comment>
<dbReference type="PANTHER" id="PTHR43344">
    <property type="entry name" value="PHOSPHOSERINE PHOSPHATASE"/>
    <property type="match status" value="1"/>
</dbReference>
<comment type="caution">
    <text evidence="13">The sequence shown here is derived from an EMBL/GenBank/DDBJ whole genome shotgun (WGS) entry which is preliminary data.</text>
</comment>
<keyword evidence="14" id="KW-1185">Reference proteome</keyword>
<keyword evidence="9" id="KW-0718">Serine biosynthesis</keyword>
<keyword evidence="5" id="KW-0028">Amino-acid biosynthesis</keyword>
<proteinExistence type="inferred from homology"/>
<dbReference type="Gene3D" id="3.40.50.1000">
    <property type="entry name" value="HAD superfamily/HAD-like"/>
    <property type="match status" value="1"/>
</dbReference>
<keyword evidence="8" id="KW-0460">Magnesium</keyword>